<name>A0A0R1RAW8_9LACO</name>
<sequence length="85" mass="9641">MEPKNHHEILLKELLKVMSNRMEILAESRQAHSQLATLKHQESVGVQAGTETVTIEPRYGNEMTYLTNKCAQLDMILEAMDASED</sequence>
<reference evidence="1 2" key="1">
    <citation type="journal article" date="2015" name="Genome Announc.">
        <title>Expanding the biotechnology potential of lactobacilli through comparative genomics of 213 strains and associated genera.</title>
        <authorList>
            <person name="Sun Z."/>
            <person name="Harris H.M."/>
            <person name="McCann A."/>
            <person name="Guo C."/>
            <person name="Argimon S."/>
            <person name="Zhang W."/>
            <person name="Yang X."/>
            <person name="Jeffery I.B."/>
            <person name="Cooney J.C."/>
            <person name="Kagawa T.F."/>
            <person name="Liu W."/>
            <person name="Song Y."/>
            <person name="Salvetti E."/>
            <person name="Wrobel A."/>
            <person name="Rasinkangas P."/>
            <person name="Parkhill J."/>
            <person name="Rea M.C."/>
            <person name="O'Sullivan O."/>
            <person name="Ritari J."/>
            <person name="Douillard F.P."/>
            <person name="Paul Ross R."/>
            <person name="Yang R."/>
            <person name="Briner A.E."/>
            <person name="Felis G.E."/>
            <person name="de Vos W.M."/>
            <person name="Barrangou R."/>
            <person name="Klaenhammer T.R."/>
            <person name="Caufield P.W."/>
            <person name="Cui Y."/>
            <person name="Zhang H."/>
            <person name="O'Toole P.W."/>
        </authorList>
    </citation>
    <scope>NUCLEOTIDE SEQUENCE [LARGE SCALE GENOMIC DNA]</scope>
    <source>
        <strain evidence="1 2">DSM 15429</strain>
    </source>
</reference>
<gene>
    <name evidence="1" type="ORF">FD37_GL001976</name>
</gene>
<dbReference type="EMBL" id="AZFC01000002">
    <property type="protein sequence ID" value="KRL50312.1"/>
    <property type="molecule type" value="Genomic_DNA"/>
</dbReference>
<organism evidence="1 2">
    <name type="scientific">Levilactobacillus spicheri DSM 15429</name>
    <dbReference type="NCBI Taxonomy" id="1423805"/>
    <lineage>
        <taxon>Bacteria</taxon>
        <taxon>Bacillati</taxon>
        <taxon>Bacillota</taxon>
        <taxon>Bacilli</taxon>
        <taxon>Lactobacillales</taxon>
        <taxon>Lactobacillaceae</taxon>
        <taxon>Levilactobacillus</taxon>
    </lineage>
</organism>
<evidence type="ECO:0000313" key="2">
    <source>
        <dbReference type="Proteomes" id="UP000051835"/>
    </source>
</evidence>
<accession>A0A0R1RAW8</accession>
<comment type="caution">
    <text evidence="1">The sequence shown here is derived from an EMBL/GenBank/DDBJ whole genome shotgun (WGS) entry which is preliminary data.</text>
</comment>
<proteinExistence type="predicted"/>
<dbReference type="AlphaFoldDB" id="A0A0R1RAW8"/>
<dbReference type="PATRIC" id="fig|1423805.4.peg.2027"/>
<dbReference type="Proteomes" id="UP000051835">
    <property type="component" value="Unassembled WGS sequence"/>
</dbReference>
<protein>
    <submittedName>
        <fullName evidence="1">Uncharacterized protein</fullName>
    </submittedName>
</protein>
<evidence type="ECO:0000313" key="1">
    <source>
        <dbReference type="EMBL" id="KRL50312.1"/>
    </source>
</evidence>